<gene>
    <name evidence="3" type="ORF">LADA_0A08966G</name>
</gene>
<dbReference type="OrthoDB" id="4036424at2759"/>
<evidence type="ECO:0000313" key="3">
    <source>
        <dbReference type="EMBL" id="SCU78975.1"/>
    </source>
</evidence>
<keyword evidence="2" id="KW-0812">Transmembrane</keyword>
<evidence type="ECO:0000256" key="1">
    <source>
        <dbReference type="SAM" id="MobiDB-lite"/>
    </source>
</evidence>
<feature type="transmembrane region" description="Helical" evidence="2">
    <location>
        <begin position="30"/>
        <end position="49"/>
    </location>
</feature>
<feature type="region of interest" description="Disordered" evidence="1">
    <location>
        <begin position="59"/>
        <end position="87"/>
    </location>
</feature>
<evidence type="ECO:0000256" key="2">
    <source>
        <dbReference type="SAM" id="Phobius"/>
    </source>
</evidence>
<keyword evidence="4" id="KW-1185">Reference proteome</keyword>
<accession>A0A1G4IQK9</accession>
<protein>
    <submittedName>
        <fullName evidence="3">LADA_0A08966g1_1</fullName>
    </submittedName>
</protein>
<sequence length="120" mass="13030">MSSEKTTSVSKLFSEALISRFMVLDDLVKGLIFGVGAVFLAIFTAVLFIKATLMSQGEPNTTEVEEKAAVKESSGTATGVAKGSKEEQELHAHLLSRKVVPIRSSADYEEEMEISVMEED</sequence>
<dbReference type="AlphaFoldDB" id="A0A1G4IQK9"/>
<organism evidence="3 4">
    <name type="scientific">Lachancea dasiensis</name>
    <dbReference type="NCBI Taxonomy" id="1072105"/>
    <lineage>
        <taxon>Eukaryota</taxon>
        <taxon>Fungi</taxon>
        <taxon>Dikarya</taxon>
        <taxon>Ascomycota</taxon>
        <taxon>Saccharomycotina</taxon>
        <taxon>Saccharomycetes</taxon>
        <taxon>Saccharomycetales</taxon>
        <taxon>Saccharomycetaceae</taxon>
        <taxon>Lachancea</taxon>
    </lineage>
</organism>
<evidence type="ECO:0000313" key="4">
    <source>
        <dbReference type="Proteomes" id="UP000190274"/>
    </source>
</evidence>
<keyword evidence="2" id="KW-1133">Transmembrane helix</keyword>
<proteinExistence type="predicted"/>
<dbReference type="Proteomes" id="UP000190274">
    <property type="component" value="Chromosome A"/>
</dbReference>
<reference evidence="3 4" key="1">
    <citation type="submission" date="2016-03" db="EMBL/GenBank/DDBJ databases">
        <authorList>
            <person name="Devillers H."/>
        </authorList>
    </citation>
    <scope>NUCLEOTIDE SEQUENCE [LARGE SCALE GENOMIC DNA]</scope>
    <source>
        <strain evidence="3">CBS 10888</strain>
    </source>
</reference>
<name>A0A1G4IQK9_9SACH</name>
<keyword evidence="2" id="KW-0472">Membrane</keyword>
<dbReference type="STRING" id="1266660.A0A1G4IQK9"/>
<dbReference type="EMBL" id="LT598460">
    <property type="protein sequence ID" value="SCU78975.1"/>
    <property type="molecule type" value="Genomic_DNA"/>
</dbReference>